<dbReference type="AlphaFoldDB" id="A0A2H3KVL9"/>
<dbReference type="EMBL" id="PCMW01000080">
    <property type="protein sequence ID" value="PDS22766.1"/>
    <property type="molecule type" value="Genomic_DNA"/>
</dbReference>
<organism evidence="1 2">
    <name type="scientific">Flavobacterium branchiophilum</name>
    <dbReference type="NCBI Taxonomy" id="55197"/>
    <lineage>
        <taxon>Bacteria</taxon>
        <taxon>Pseudomonadati</taxon>
        <taxon>Bacteroidota</taxon>
        <taxon>Flavobacteriia</taxon>
        <taxon>Flavobacteriales</taxon>
        <taxon>Flavobacteriaceae</taxon>
        <taxon>Flavobacterium</taxon>
    </lineage>
</organism>
<evidence type="ECO:0000313" key="1">
    <source>
        <dbReference type="EMBL" id="PDS22766.1"/>
    </source>
</evidence>
<proteinExistence type="predicted"/>
<comment type="caution">
    <text evidence="1">The sequence shown here is derived from an EMBL/GenBank/DDBJ whole genome shotgun (WGS) entry which is preliminary data.</text>
</comment>
<name>A0A2H3KVL9_9FLAO</name>
<dbReference type="OMA" id="RNYHADR"/>
<sequence>MFLNYIKNIWLKKILKNKLHNSKCNSVVTTTKSVGLLLDDSTNLNKNLLIDLLVRHGIDKHQIKIIVYKDKINKNEVYSDPTFGFDHLDSNGLFRPQVVNDFIQTPFDLLISYYDIEKMALVLLTNESKARFKAGFSTINTNLNHLIISSKLTDYEVFTNELFKYLKILKRI</sequence>
<accession>A0A2H3KVL9</accession>
<gene>
    <name evidence="1" type="ORF">B0A77_12680</name>
</gene>
<dbReference type="Proteomes" id="UP000220828">
    <property type="component" value="Unassembled WGS sequence"/>
</dbReference>
<dbReference type="RefSeq" id="WP_014084377.1">
    <property type="nucleotide sequence ID" value="NZ_CBCSFI010000035.1"/>
</dbReference>
<dbReference type="Pfam" id="PF21857">
    <property type="entry name" value="DUF6913"/>
    <property type="match status" value="1"/>
</dbReference>
<evidence type="ECO:0000313" key="2">
    <source>
        <dbReference type="Proteomes" id="UP000220828"/>
    </source>
</evidence>
<protein>
    <submittedName>
        <fullName evidence="1">Uncharacterized protein</fullName>
    </submittedName>
</protein>
<dbReference type="OrthoDB" id="1430532at2"/>
<reference evidence="1 2" key="1">
    <citation type="submission" date="2017-09" db="EMBL/GenBank/DDBJ databases">
        <title>Whole genomes of Flavobacteriaceae.</title>
        <authorList>
            <person name="Stine C."/>
            <person name="Li C."/>
            <person name="Tadesse D."/>
        </authorList>
    </citation>
    <scope>NUCLEOTIDE SEQUENCE [LARGE SCALE GENOMIC DNA]</scope>
    <source>
        <strain evidence="1 2">ATCC 35036</strain>
    </source>
</reference>
<dbReference type="InterPro" id="IPR054207">
    <property type="entry name" value="DUF6913"/>
</dbReference>